<sequence length="568" mass="62642">MHEIVTLQFGQQANYLGTHFWNAQESYFTYDDPEKGNATAAEPSPVDHDIHFRPGIGADGSDTFMPRAVIYDLKGAFGSLRKINALYETEDDGNAALWPGTTVTHRAPAIPPSAYQQALDTGLQPPALTKETVRYWSDYNRVYYHPKGLIQLHEYELQSQLMPFESWAVGDELFDGLDKEHDLLDRDLRPFLEECDQLQGLQLLTSIDDAWGGFSSRYAERLRDDFGKLSIWVWGLEEEAAEKKSRSQRLAQLANHSLSLHSLASTASAYIPLAAASCPASGRPPPAYLDGASFDPASRWHTAALQAALVESASLPSRLRDRGRMAPLAQMEAVFDNGGNRRVVEARMCVEREGRLREVLDERVRAKEKEREDGAAGKRTGRTGVVYEDEEGEGEGEGGGGEWDVDLSRLGPEEQVVAMMKRGKRGGGGGRRGAGGKKARLFGRAEALRGAWEGEGEVEAMNRRARDRFAGGPMVQRYTTPLLFPSSLDSYPRIFSFDNENNNLAIRTGLSTSSATSGRLRAMGLLVGRLVGVDVREELSNGLKSLADEYEEGWDSGLEDGSSEDDDE</sequence>
<feature type="compositionally biased region" description="Basic and acidic residues" evidence="5">
    <location>
        <begin position="366"/>
        <end position="376"/>
    </location>
</feature>
<dbReference type="GO" id="GO:0005739">
    <property type="term" value="C:mitochondrion"/>
    <property type="evidence" value="ECO:0007669"/>
    <property type="project" value="UniProtKB-SubCell"/>
</dbReference>
<dbReference type="Pfam" id="PF14881">
    <property type="entry name" value="Tubulin_3"/>
    <property type="match status" value="1"/>
</dbReference>
<feature type="compositionally biased region" description="Acidic residues" evidence="5">
    <location>
        <begin position="387"/>
        <end position="396"/>
    </location>
</feature>
<evidence type="ECO:0000256" key="4">
    <source>
        <dbReference type="ARBA" id="ARBA00023128"/>
    </source>
</evidence>
<evidence type="ECO:0000259" key="6">
    <source>
        <dbReference type="Pfam" id="PF10644"/>
    </source>
</evidence>
<evidence type="ECO:0000256" key="1">
    <source>
        <dbReference type="ARBA" id="ARBA00003757"/>
    </source>
</evidence>
<feature type="domain" description="DML1/Misato tubulin" evidence="7">
    <location>
        <begin position="125"/>
        <end position="319"/>
    </location>
</feature>
<evidence type="ECO:0000256" key="5">
    <source>
        <dbReference type="SAM" id="MobiDB-lite"/>
    </source>
</evidence>
<dbReference type="InterPro" id="IPR036525">
    <property type="entry name" value="Tubulin/FtsZ_GTPase_sf"/>
</dbReference>
<dbReference type="GO" id="GO:0007005">
    <property type="term" value="P:mitochondrion organization"/>
    <property type="evidence" value="ECO:0007669"/>
    <property type="project" value="InterPro"/>
</dbReference>
<evidence type="ECO:0000256" key="3">
    <source>
        <dbReference type="ARBA" id="ARBA00008507"/>
    </source>
</evidence>
<proteinExistence type="inferred from homology"/>
<dbReference type="Gene3D" id="3.40.50.1440">
    <property type="entry name" value="Tubulin/FtsZ, GTPase domain"/>
    <property type="match status" value="1"/>
</dbReference>
<comment type="function">
    <text evidence="1">Involved in the partitioning of the mitochondrial organelle and mitochondrial DNA (mtDNA) inheritance.</text>
</comment>
<evidence type="ECO:0000259" key="7">
    <source>
        <dbReference type="Pfam" id="PF14881"/>
    </source>
</evidence>
<dbReference type="PANTHER" id="PTHR13391">
    <property type="entry name" value="MITOCHONDRIAL DISTRIBUTION REGULATOR MISATO"/>
    <property type="match status" value="1"/>
</dbReference>
<evidence type="ECO:0000313" key="9">
    <source>
        <dbReference type="Proteomes" id="UP000183809"/>
    </source>
</evidence>
<dbReference type="InterPro" id="IPR019605">
    <property type="entry name" value="Misato_II_tubulin-like"/>
</dbReference>
<gene>
    <name evidence="8" type="ORF">BKCO1_5600041</name>
</gene>
<feature type="region of interest" description="Disordered" evidence="5">
    <location>
        <begin position="366"/>
        <end position="407"/>
    </location>
</feature>
<keyword evidence="4" id="KW-0496">Mitochondrion</keyword>
<feature type="domain" description="Misato Segment II tubulin-like" evidence="6">
    <location>
        <begin position="2"/>
        <end position="120"/>
    </location>
</feature>
<dbReference type="Pfam" id="PF10644">
    <property type="entry name" value="Misat_Tub_SegII"/>
    <property type="match status" value="1"/>
</dbReference>
<dbReference type="Proteomes" id="UP000183809">
    <property type="component" value="Unassembled WGS sequence"/>
</dbReference>
<dbReference type="InterPro" id="IPR029209">
    <property type="entry name" value="DML1/Misato_tubulin"/>
</dbReference>
<name>A0A1J9RQL4_9PEZI</name>
<dbReference type="GeneID" id="31017663"/>
<dbReference type="EMBL" id="MNUE01000056">
    <property type="protein sequence ID" value="OJD30735.1"/>
    <property type="molecule type" value="Genomic_DNA"/>
</dbReference>
<dbReference type="STRING" id="236234.A0A1J9RQL4"/>
<dbReference type="AlphaFoldDB" id="A0A1J9RQL4"/>
<accession>A0A1J9RQL4</accession>
<comment type="subcellular location">
    <subcellularLocation>
        <location evidence="2">Mitochondrion</location>
    </subcellularLocation>
</comment>
<reference evidence="8 9" key="1">
    <citation type="submission" date="2016-10" db="EMBL/GenBank/DDBJ databases">
        <title>Proteomics and genomics reveal pathogen-plant mechanisms compatible with a hemibiotrophic lifestyle of Diplodia corticola.</title>
        <authorList>
            <person name="Fernandes I."/>
            <person name="De Jonge R."/>
            <person name="Van De Peer Y."/>
            <person name="Devreese B."/>
            <person name="Alves A."/>
            <person name="Esteves A.C."/>
        </authorList>
    </citation>
    <scope>NUCLEOTIDE SEQUENCE [LARGE SCALE GENOMIC DNA]</scope>
    <source>
        <strain evidence="8 9">CBS 112549</strain>
    </source>
</reference>
<keyword evidence="9" id="KW-1185">Reference proteome</keyword>
<protein>
    <submittedName>
        <fullName evidence="8">Protein dml1</fullName>
    </submittedName>
</protein>
<dbReference type="CDD" id="cd06060">
    <property type="entry name" value="misato"/>
    <property type="match status" value="1"/>
</dbReference>
<dbReference type="SUPFAM" id="SSF52490">
    <property type="entry name" value="Tubulin nucleotide-binding domain-like"/>
    <property type="match status" value="1"/>
</dbReference>
<dbReference type="RefSeq" id="XP_020126995.1">
    <property type="nucleotide sequence ID" value="XM_020277402.1"/>
</dbReference>
<evidence type="ECO:0000256" key="2">
    <source>
        <dbReference type="ARBA" id="ARBA00004173"/>
    </source>
</evidence>
<evidence type="ECO:0000313" key="8">
    <source>
        <dbReference type="EMBL" id="OJD30735.1"/>
    </source>
</evidence>
<dbReference type="InterPro" id="IPR049942">
    <property type="entry name" value="DML1/Misato"/>
</dbReference>
<organism evidence="8 9">
    <name type="scientific">Diplodia corticola</name>
    <dbReference type="NCBI Taxonomy" id="236234"/>
    <lineage>
        <taxon>Eukaryota</taxon>
        <taxon>Fungi</taxon>
        <taxon>Dikarya</taxon>
        <taxon>Ascomycota</taxon>
        <taxon>Pezizomycotina</taxon>
        <taxon>Dothideomycetes</taxon>
        <taxon>Dothideomycetes incertae sedis</taxon>
        <taxon>Botryosphaeriales</taxon>
        <taxon>Botryosphaeriaceae</taxon>
        <taxon>Diplodia</taxon>
    </lineage>
</organism>
<comment type="caution">
    <text evidence="8">The sequence shown here is derived from an EMBL/GenBank/DDBJ whole genome shotgun (WGS) entry which is preliminary data.</text>
</comment>
<dbReference type="OrthoDB" id="271881at2759"/>
<comment type="similarity">
    <text evidence="3">Belongs to the misato family.</text>
</comment>
<dbReference type="PANTHER" id="PTHR13391:SF0">
    <property type="entry name" value="PROTEIN MISATO HOMOLOG 1"/>
    <property type="match status" value="1"/>
</dbReference>